<dbReference type="Pfam" id="PF12838">
    <property type="entry name" value="Fer4_7"/>
    <property type="match status" value="1"/>
</dbReference>
<keyword evidence="6" id="KW-1185">Reference proteome</keyword>
<dbReference type="PANTHER" id="PTHR43193:SF2">
    <property type="entry name" value="POLYFERREDOXIN PROTEIN FWDF"/>
    <property type="match status" value="1"/>
</dbReference>
<evidence type="ECO:0000313" key="5">
    <source>
        <dbReference type="EMBL" id="OUP56313.1"/>
    </source>
</evidence>
<organism evidence="5 6">
    <name type="scientific">Faecalitalea cylindroides</name>
    <dbReference type="NCBI Taxonomy" id="39483"/>
    <lineage>
        <taxon>Bacteria</taxon>
        <taxon>Bacillati</taxon>
        <taxon>Bacillota</taxon>
        <taxon>Erysipelotrichia</taxon>
        <taxon>Erysipelotrichales</taxon>
        <taxon>Erysipelotrichaceae</taxon>
        <taxon>Faecalitalea</taxon>
    </lineage>
</organism>
<dbReference type="InterPro" id="IPR017900">
    <property type="entry name" value="4Fe4S_Fe_S_CS"/>
</dbReference>
<evidence type="ECO:0000259" key="4">
    <source>
        <dbReference type="PROSITE" id="PS51379"/>
    </source>
</evidence>
<reference evidence="6" key="1">
    <citation type="submission" date="2017-04" db="EMBL/GenBank/DDBJ databases">
        <title>Function of individual gut microbiota members based on whole genome sequencing of pure cultures obtained from chicken caecum.</title>
        <authorList>
            <person name="Medvecky M."/>
            <person name="Cejkova D."/>
            <person name="Polansky O."/>
            <person name="Karasova D."/>
            <person name="Kubasova T."/>
            <person name="Cizek A."/>
            <person name="Rychlik I."/>
        </authorList>
    </citation>
    <scope>NUCLEOTIDE SEQUENCE [LARGE SCALE GENOMIC DNA]</scope>
    <source>
        <strain evidence="6">An178</strain>
    </source>
</reference>
<feature type="domain" description="4Fe-4S ferredoxin-type" evidence="4">
    <location>
        <begin position="3"/>
        <end position="33"/>
    </location>
</feature>
<dbReference type="AlphaFoldDB" id="A0A1Y4LHX7"/>
<dbReference type="InterPro" id="IPR052977">
    <property type="entry name" value="Polyferredoxin-like_ET"/>
</dbReference>
<keyword evidence="3" id="KW-0411">Iron-sulfur</keyword>
<dbReference type="PROSITE" id="PS51379">
    <property type="entry name" value="4FE4S_FER_2"/>
    <property type="match status" value="2"/>
</dbReference>
<dbReference type="Gene3D" id="3.30.70.20">
    <property type="match status" value="1"/>
</dbReference>
<dbReference type="EMBL" id="NFKM01000027">
    <property type="protein sequence ID" value="OUP56313.1"/>
    <property type="molecule type" value="Genomic_DNA"/>
</dbReference>
<dbReference type="PANTHER" id="PTHR43193">
    <property type="match status" value="1"/>
</dbReference>
<evidence type="ECO:0000256" key="1">
    <source>
        <dbReference type="ARBA" id="ARBA00022723"/>
    </source>
</evidence>
<dbReference type="Proteomes" id="UP000195447">
    <property type="component" value="Unassembled WGS sequence"/>
</dbReference>
<proteinExistence type="predicted"/>
<feature type="domain" description="4Fe-4S ferredoxin-type" evidence="4">
    <location>
        <begin position="38"/>
        <end position="67"/>
    </location>
</feature>
<dbReference type="GO" id="GO:0046872">
    <property type="term" value="F:metal ion binding"/>
    <property type="evidence" value="ECO:0007669"/>
    <property type="project" value="UniProtKB-KW"/>
</dbReference>
<dbReference type="PROSITE" id="PS00198">
    <property type="entry name" value="4FE4S_FER_1"/>
    <property type="match status" value="1"/>
</dbReference>
<comment type="caution">
    <text evidence="5">The sequence shown here is derived from an EMBL/GenBank/DDBJ whole genome shotgun (WGS) entry which is preliminary data.</text>
</comment>
<keyword evidence="2" id="KW-0408">Iron</keyword>
<dbReference type="SUPFAM" id="SSF54862">
    <property type="entry name" value="4Fe-4S ferredoxins"/>
    <property type="match status" value="1"/>
</dbReference>
<evidence type="ECO:0000256" key="2">
    <source>
        <dbReference type="ARBA" id="ARBA00023004"/>
    </source>
</evidence>
<protein>
    <recommendedName>
        <fullName evidence="4">4Fe-4S ferredoxin-type domain-containing protein</fullName>
    </recommendedName>
</protein>
<dbReference type="RefSeq" id="WP_087159178.1">
    <property type="nucleotide sequence ID" value="NZ_NFKM01000027.1"/>
</dbReference>
<sequence length="398" mass="46014">MGRCILFEQKNTCSGCGACYNVCPVQAINMKEDNFGFIYPEINYDKCINCHLCKRVCDFEKIDEKRITKSEVYAVMNKQKDILLNSSSGGIFPSLSEYIISIGGSVYGCSMEYENGKLVPRHVSVTQRSHLKKLYGSKYVQSDTGSIYKFIKSDLIEGKTVLFCGTPCQVAGLKSFLNIEYTNLYTIDLICHGVPNARLFQEYIKFIEKSYNKTIKGFEFRNKTFSWKNFTAKVIFSDGTHELIHSDESSFYDMFLNCEIYRDSCYNCKYANEQRNSDITLGDYWGIENVHSNYLIKNGGHLDDTLGVSTVLINSDKGYRLFQNCNLDLVKYPSNIENVKKCNKQLKEPSKQGSHRTKIFKLFINKGYHSVDSYYRKIILLKKIRLKFKKIYDELKFR</sequence>
<dbReference type="InterPro" id="IPR007525">
    <property type="entry name" value="FrhB_FdhB_C"/>
</dbReference>
<dbReference type="Pfam" id="PF04432">
    <property type="entry name" value="FrhB_FdhB_C"/>
    <property type="match status" value="1"/>
</dbReference>
<accession>A0A1Y4LHX7</accession>
<dbReference type="InterPro" id="IPR017896">
    <property type="entry name" value="4Fe4S_Fe-S-bd"/>
</dbReference>
<name>A0A1Y4LHX7_9FIRM</name>
<dbReference type="GO" id="GO:0051536">
    <property type="term" value="F:iron-sulfur cluster binding"/>
    <property type="evidence" value="ECO:0007669"/>
    <property type="project" value="UniProtKB-KW"/>
</dbReference>
<evidence type="ECO:0000313" key="6">
    <source>
        <dbReference type="Proteomes" id="UP000195447"/>
    </source>
</evidence>
<gene>
    <name evidence="5" type="ORF">B5F14_09780</name>
</gene>
<evidence type="ECO:0000256" key="3">
    <source>
        <dbReference type="ARBA" id="ARBA00023014"/>
    </source>
</evidence>
<keyword evidence="1" id="KW-0479">Metal-binding</keyword>